<dbReference type="EMBL" id="SNXK01000012">
    <property type="protein sequence ID" value="TDP29848.1"/>
    <property type="molecule type" value="Genomic_DNA"/>
</dbReference>
<name>A0A4R6NZT1_NOCIG</name>
<dbReference type="RefSeq" id="WP_157104690.1">
    <property type="nucleotide sequence ID" value="NZ_SNXK01000012.1"/>
</dbReference>
<gene>
    <name evidence="1" type="ORF">DFR75_112117</name>
</gene>
<comment type="caution">
    <text evidence="1">The sequence shown here is derived from an EMBL/GenBank/DDBJ whole genome shotgun (WGS) entry which is preliminary data.</text>
</comment>
<keyword evidence="2" id="KW-1185">Reference proteome</keyword>
<protein>
    <submittedName>
        <fullName evidence="1">Uncharacterized protein</fullName>
    </submittedName>
</protein>
<proteinExistence type="predicted"/>
<dbReference type="Proteomes" id="UP000295087">
    <property type="component" value="Unassembled WGS sequence"/>
</dbReference>
<accession>A0A4R6NZT1</accession>
<organism evidence="1 2">
    <name type="scientific">Nocardia ignorata</name>
    <dbReference type="NCBI Taxonomy" id="145285"/>
    <lineage>
        <taxon>Bacteria</taxon>
        <taxon>Bacillati</taxon>
        <taxon>Actinomycetota</taxon>
        <taxon>Actinomycetes</taxon>
        <taxon>Mycobacteriales</taxon>
        <taxon>Nocardiaceae</taxon>
        <taxon>Nocardia</taxon>
    </lineage>
</organism>
<dbReference type="AlphaFoldDB" id="A0A4R6NZT1"/>
<reference evidence="1 2" key="1">
    <citation type="submission" date="2019-03" db="EMBL/GenBank/DDBJ databases">
        <title>Genomic Encyclopedia of Type Strains, Phase IV (KMG-IV): sequencing the most valuable type-strain genomes for metagenomic binning, comparative biology and taxonomic classification.</title>
        <authorList>
            <person name="Goeker M."/>
        </authorList>
    </citation>
    <scope>NUCLEOTIDE SEQUENCE [LARGE SCALE GENOMIC DNA]</scope>
    <source>
        <strain evidence="1 2">DSM 44496</strain>
    </source>
</reference>
<sequence length="49" mass="5707">MDSYERDALLEAGHDPNDWRTQLRLIRVNLLLVEYRDTVIPAPYLGPLP</sequence>
<evidence type="ECO:0000313" key="2">
    <source>
        <dbReference type="Proteomes" id="UP000295087"/>
    </source>
</evidence>
<evidence type="ECO:0000313" key="1">
    <source>
        <dbReference type="EMBL" id="TDP29848.1"/>
    </source>
</evidence>